<evidence type="ECO:0000259" key="1">
    <source>
        <dbReference type="Pfam" id="PF01408"/>
    </source>
</evidence>
<dbReference type="Pfam" id="PF22725">
    <property type="entry name" value="GFO_IDH_MocA_C3"/>
    <property type="match status" value="1"/>
</dbReference>
<dbReference type="SUPFAM" id="SSF55347">
    <property type="entry name" value="Glyceraldehyde-3-phosphate dehydrogenase-like, C-terminal domain"/>
    <property type="match status" value="1"/>
</dbReference>
<evidence type="ECO:0000259" key="2">
    <source>
        <dbReference type="Pfam" id="PF22725"/>
    </source>
</evidence>
<feature type="domain" description="Gfo/Idh/MocA-like oxidoreductase N-terminal" evidence="1">
    <location>
        <begin position="4"/>
        <end position="125"/>
    </location>
</feature>
<dbReference type="InterPro" id="IPR036291">
    <property type="entry name" value="NAD(P)-bd_dom_sf"/>
</dbReference>
<evidence type="ECO:0000313" key="3">
    <source>
        <dbReference type="EMBL" id="GBF81564.1"/>
    </source>
</evidence>
<dbReference type="EMBL" id="BDQK01000013">
    <property type="protein sequence ID" value="GBF81564.1"/>
    <property type="molecule type" value="Genomic_DNA"/>
</dbReference>
<organism evidence="3 4">
    <name type="scientific">Aphanothece sacrum FPU1</name>
    <dbReference type="NCBI Taxonomy" id="1920663"/>
    <lineage>
        <taxon>Bacteria</taxon>
        <taxon>Bacillati</taxon>
        <taxon>Cyanobacteriota</taxon>
        <taxon>Cyanophyceae</taxon>
        <taxon>Oscillatoriophycideae</taxon>
        <taxon>Chroococcales</taxon>
        <taxon>Aphanothecaceae</taxon>
        <taxon>Aphanothece</taxon>
    </lineage>
</organism>
<dbReference type="InterPro" id="IPR051450">
    <property type="entry name" value="Gfo/Idh/MocA_Oxidoreductases"/>
</dbReference>
<dbReference type="Gene3D" id="3.40.50.720">
    <property type="entry name" value="NAD(P)-binding Rossmann-like Domain"/>
    <property type="match status" value="1"/>
</dbReference>
<reference evidence="4" key="1">
    <citation type="submission" date="2017-05" db="EMBL/GenBank/DDBJ databases">
        <title>Physiological properties and genetic analysis related to exopolysaccharide production of fresh-water unicellular cyanobacterium Aphanothece sacrum, Suizenji Nori, that has been cultured as a food source in Japan.</title>
        <authorList>
            <person name="Kanesaki Y."/>
            <person name="Yoshikawa S."/>
            <person name="Ohki K."/>
        </authorList>
    </citation>
    <scope>NUCLEOTIDE SEQUENCE [LARGE SCALE GENOMIC DNA]</scope>
    <source>
        <strain evidence="4">FPU1</strain>
    </source>
</reference>
<dbReference type="AlphaFoldDB" id="A0A401IK16"/>
<comment type="caution">
    <text evidence="3">The sequence shown here is derived from an EMBL/GenBank/DDBJ whole genome shotgun (WGS) entry which is preliminary data.</text>
</comment>
<keyword evidence="4" id="KW-1185">Reference proteome</keyword>
<protein>
    <submittedName>
        <fullName evidence="3">Oxidoreductase domain protein</fullName>
    </submittedName>
</protein>
<feature type="domain" description="GFO/IDH/MocA-like oxidoreductase" evidence="2">
    <location>
        <begin position="137"/>
        <end position="251"/>
    </location>
</feature>
<dbReference type="PANTHER" id="PTHR43377">
    <property type="entry name" value="BILIVERDIN REDUCTASE A"/>
    <property type="match status" value="1"/>
</dbReference>
<proteinExistence type="predicted"/>
<dbReference type="Gene3D" id="3.30.360.10">
    <property type="entry name" value="Dihydrodipicolinate Reductase, domain 2"/>
    <property type="match status" value="1"/>
</dbReference>
<dbReference type="GO" id="GO:0000166">
    <property type="term" value="F:nucleotide binding"/>
    <property type="evidence" value="ECO:0007669"/>
    <property type="project" value="InterPro"/>
</dbReference>
<dbReference type="OrthoDB" id="9815825at2"/>
<dbReference type="Pfam" id="PF01408">
    <property type="entry name" value="GFO_IDH_MocA"/>
    <property type="match status" value="1"/>
</dbReference>
<dbReference type="PANTHER" id="PTHR43377:SF6">
    <property type="entry name" value="GFO_IDH_MOCA-LIKE OXIDOREDUCTASE N-TERMINAL DOMAIN-CONTAINING PROTEIN"/>
    <property type="match status" value="1"/>
</dbReference>
<dbReference type="RefSeq" id="WP_124978184.1">
    <property type="nucleotide sequence ID" value="NZ_BDQK01000013.1"/>
</dbReference>
<dbReference type="Proteomes" id="UP000287247">
    <property type="component" value="Unassembled WGS sequence"/>
</dbReference>
<sequence length="344" mass="38832">MKTRLAILGVGRWGTHLLRNFLAHPQAEVVAIADPNLDNLTQCQAKFGLEEKGIIITSDWQILPQIGLDGLVIATPACTHYRLIKEALELGYHVLAEKPLTLDPSECLELTRLAQQQQRQLMVDHTYLFHPAVKRGQEIVTDGQLGELRYGYATRTHLGPVRQDVDALWDLAIHDIGIFNHWLGEQPTAVQAQGQVWLQPNYKTVHSPKGLADMVWVRLIYNSAFEAIIHLCWSNPDKQRRLCVVGSQGSLIFDEMSSDAPLTLQKGYLEPQETRFIPQGQIREVIELEKAEPLQQVCDRFLETIRTQKSCSISSGWLGTQLVQILSCISISLQRQGEIITINY</sequence>
<gene>
    <name evidence="3" type="ORF">AsFPU1_2978</name>
</gene>
<accession>A0A401IK16</accession>
<name>A0A401IK16_APHSA</name>
<dbReference type="InterPro" id="IPR055170">
    <property type="entry name" value="GFO_IDH_MocA-like_dom"/>
</dbReference>
<dbReference type="InterPro" id="IPR000683">
    <property type="entry name" value="Gfo/Idh/MocA-like_OxRdtase_N"/>
</dbReference>
<evidence type="ECO:0000313" key="4">
    <source>
        <dbReference type="Proteomes" id="UP000287247"/>
    </source>
</evidence>
<dbReference type="SUPFAM" id="SSF51735">
    <property type="entry name" value="NAD(P)-binding Rossmann-fold domains"/>
    <property type="match status" value="1"/>
</dbReference>